<name>A0A8H4LLZ3_9HYPO</name>
<dbReference type="AlphaFoldDB" id="A0A8H4LLZ3"/>
<sequence length="184" mass="20549">MHRRQKRLGPNCGTMVAASASASTCVSSTQATQLRYYCARLRLCLFLFSIGTFIRFAAHAESTDHDDFAVRDSHKARGHGRWTQLRRPNCGTSAPALAPLPVLGSSSIITSTFDKPYQEREASWRHYQICQTQFFRECLVHDLCPTSTSISSACDPASTTKNTVNLNFDTTASDSTFKGHHKRW</sequence>
<gene>
    <name evidence="1" type="ORF">FALBO_1041</name>
</gene>
<reference evidence="1 2" key="1">
    <citation type="submission" date="2020-01" db="EMBL/GenBank/DDBJ databases">
        <title>Identification and distribution of gene clusters putatively required for synthesis of sphingolipid metabolism inhibitors in phylogenetically diverse species of the filamentous fungus Fusarium.</title>
        <authorList>
            <person name="Kim H.-S."/>
            <person name="Busman M."/>
            <person name="Brown D.W."/>
            <person name="Divon H."/>
            <person name="Uhlig S."/>
            <person name="Proctor R.H."/>
        </authorList>
    </citation>
    <scope>NUCLEOTIDE SEQUENCE [LARGE SCALE GENOMIC DNA]</scope>
    <source>
        <strain evidence="1 2">NRRL 20459</strain>
    </source>
</reference>
<evidence type="ECO:0000313" key="1">
    <source>
        <dbReference type="EMBL" id="KAF4472027.1"/>
    </source>
</evidence>
<evidence type="ECO:0000313" key="2">
    <source>
        <dbReference type="Proteomes" id="UP000554235"/>
    </source>
</evidence>
<dbReference type="Proteomes" id="UP000554235">
    <property type="component" value="Unassembled WGS sequence"/>
</dbReference>
<comment type="caution">
    <text evidence="1">The sequence shown here is derived from an EMBL/GenBank/DDBJ whole genome shotgun (WGS) entry which is preliminary data.</text>
</comment>
<proteinExistence type="predicted"/>
<accession>A0A8H4LLZ3</accession>
<dbReference type="EMBL" id="JAADYS010000136">
    <property type="protein sequence ID" value="KAF4472027.1"/>
    <property type="molecule type" value="Genomic_DNA"/>
</dbReference>
<organism evidence="1 2">
    <name type="scientific">Fusarium albosuccineum</name>
    <dbReference type="NCBI Taxonomy" id="1237068"/>
    <lineage>
        <taxon>Eukaryota</taxon>
        <taxon>Fungi</taxon>
        <taxon>Dikarya</taxon>
        <taxon>Ascomycota</taxon>
        <taxon>Pezizomycotina</taxon>
        <taxon>Sordariomycetes</taxon>
        <taxon>Hypocreomycetidae</taxon>
        <taxon>Hypocreales</taxon>
        <taxon>Nectriaceae</taxon>
        <taxon>Fusarium</taxon>
        <taxon>Fusarium decemcellulare species complex</taxon>
    </lineage>
</organism>
<keyword evidence="2" id="KW-1185">Reference proteome</keyword>
<protein>
    <submittedName>
        <fullName evidence="1">Uncharacterized protein</fullName>
    </submittedName>
</protein>